<gene>
    <name evidence="2" type="primary">LOC142179806</name>
</gene>
<protein>
    <submittedName>
        <fullName evidence="2">Uncharacterized protein LOC142179806</fullName>
    </submittedName>
</protein>
<reference evidence="2" key="2">
    <citation type="submission" date="2025-08" db="UniProtKB">
        <authorList>
            <consortium name="RefSeq"/>
        </authorList>
    </citation>
    <scope>IDENTIFICATION</scope>
    <source>
        <tissue evidence="2">Leaf</tissue>
    </source>
</reference>
<name>A0AC58UBC0_TOBAC</name>
<proteinExistence type="predicted"/>
<dbReference type="RefSeq" id="XP_075106783.1">
    <property type="nucleotide sequence ID" value="XM_075250682.1"/>
</dbReference>
<organism evidence="1 2">
    <name type="scientific">Nicotiana tabacum</name>
    <name type="common">Common tobacco</name>
    <dbReference type="NCBI Taxonomy" id="4097"/>
    <lineage>
        <taxon>Eukaryota</taxon>
        <taxon>Viridiplantae</taxon>
        <taxon>Streptophyta</taxon>
        <taxon>Embryophyta</taxon>
        <taxon>Tracheophyta</taxon>
        <taxon>Spermatophyta</taxon>
        <taxon>Magnoliopsida</taxon>
        <taxon>eudicotyledons</taxon>
        <taxon>Gunneridae</taxon>
        <taxon>Pentapetalae</taxon>
        <taxon>asterids</taxon>
        <taxon>lamiids</taxon>
        <taxon>Solanales</taxon>
        <taxon>Solanaceae</taxon>
        <taxon>Nicotianoideae</taxon>
        <taxon>Nicotianeae</taxon>
        <taxon>Nicotiana</taxon>
    </lineage>
</organism>
<accession>A0AC58UBC0</accession>
<reference evidence="1" key="1">
    <citation type="journal article" date="2014" name="Nat. Commun.">
        <title>The tobacco genome sequence and its comparison with those of tomato and potato.</title>
        <authorList>
            <person name="Sierro N."/>
            <person name="Battey J.N."/>
            <person name="Ouadi S."/>
            <person name="Bakaher N."/>
            <person name="Bovet L."/>
            <person name="Willig A."/>
            <person name="Goepfert S."/>
            <person name="Peitsch M.C."/>
            <person name="Ivanov N.V."/>
        </authorList>
    </citation>
    <scope>NUCLEOTIDE SEQUENCE [LARGE SCALE GENOMIC DNA]</scope>
</reference>
<evidence type="ECO:0000313" key="2">
    <source>
        <dbReference type="RefSeq" id="XP_075106783.1"/>
    </source>
</evidence>
<dbReference type="Proteomes" id="UP000790787">
    <property type="component" value="Chromosome 4"/>
</dbReference>
<evidence type="ECO:0000313" key="1">
    <source>
        <dbReference type="Proteomes" id="UP000790787"/>
    </source>
</evidence>
<sequence length="168" mass="19730">MAKSSTGKTPFPLVYGAEALILVELGEPTLRYFHANEEANNEAMLVNLELLDERRDLAHIRMATQKQRMERYYNRRANLRRFKVGDLILRKVTQNTRELNAGKLGPTWEGPYQVSAITRKGSYELENQNGEKLPSNWNVVHLKRYYADKHRLYWKYCCTLFPFVQFLS</sequence>
<keyword evidence="1" id="KW-1185">Reference proteome</keyword>